<organism evidence="1 2">
    <name type="scientific">Nonomuraea angiospora</name>
    <dbReference type="NCBI Taxonomy" id="46172"/>
    <lineage>
        <taxon>Bacteria</taxon>
        <taxon>Bacillati</taxon>
        <taxon>Actinomycetota</taxon>
        <taxon>Actinomycetes</taxon>
        <taxon>Streptosporangiales</taxon>
        <taxon>Streptosporangiaceae</taxon>
        <taxon>Nonomuraea</taxon>
    </lineage>
</organism>
<dbReference type="RefSeq" id="WP_192786080.1">
    <property type="nucleotide sequence ID" value="NZ_JADBEK010000001.1"/>
</dbReference>
<sequence length="138" mass="14993">MMAQRPDGGDRGALLVADSPDEVRDLYAWLRREPELRAALRLVEQPPPDGALGPVAEAVRVLADAPEVVAAVASMVIAWLRYRRTDVKITVKRRKDGPEVQVTATGLRALSPAQTLDLARQIESALRDGREPPQLPGG</sequence>
<gene>
    <name evidence="1" type="ORF">H4W80_003572</name>
</gene>
<dbReference type="EMBL" id="JADBEK010000001">
    <property type="protein sequence ID" value="MBE1585314.1"/>
    <property type="molecule type" value="Genomic_DNA"/>
</dbReference>
<comment type="caution">
    <text evidence="1">The sequence shown here is derived from an EMBL/GenBank/DDBJ whole genome shotgun (WGS) entry which is preliminary data.</text>
</comment>
<name>A0ABR9LXE5_9ACTN</name>
<dbReference type="InterPro" id="IPR045428">
    <property type="entry name" value="EACC1"/>
</dbReference>
<evidence type="ECO:0000313" key="2">
    <source>
        <dbReference type="Proteomes" id="UP000633509"/>
    </source>
</evidence>
<dbReference type="Pfam" id="PF19953">
    <property type="entry name" value="EACC1"/>
    <property type="match status" value="1"/>
</dbReference>
<keyword evidence="2" id="KW-1185">Reference proteome</keyword>
<evidence type="ECO:0000313" key="1">
    <source>
        <dbReference type="EMBL" id="MBE1585314.1"/>
    </source>
</evidence>
<accession>A0ABR9LXE5</accession>
<reference evidence="1 2" key="1">
    <citation type="submission" date="2020-10" db="EMBL/GenBank/DDBJ databases">
        <title>Sequencing the genomes of 1000 actinobacteria strains.</title>
        <authorList>
            <person name="Klenk H.-P."/>
        </authorList>
    </citation>
    <scope>NUCLEOTIDE SEQUENCE [LARGE SCALE GENOMIC DNA]</scope>
    <source>
        <strain evidence="1 2">DSM 43173</strain>
    </source>
</reference>
<dbReference type="Proteomes" id="UP000633509">
    <property type="component" value="Unassembled WGS sequence"/>
</dbReference>
<protein>
    <submittedName>
        <fullName evidence="1">Uncharacterized protein</fullName>
    </submittedName>
</protein>
<proteinExistence type="predicted"/>